<protein>
    <submittedName>
        <fullName evidence="1">Uncharacterized protein</fullName>
    </submittedName>
</protein>
<evidence type="ECO:0000313" key="2">
    <source>
        <dbReference type="Proteomes" id="UP000321617"/>
    </source>
</evidence>
<accession>A0A562VEL5</accession>
<dbReference type="EMBL" id="VLLL01000005">
    <property type="protein sequence ID" value="TWJ16329.1"/>
    <property type="molecule type" value="Genomic_DNA"/>
</dbReference>
<organism evidence="1 2">
    <name type="scientific">Stackebrandtia albiflava</name>
    <dbReference type="NCBI Taxonomy" id="406432"/>
    <lineage>
        <taxon>Bacteria</taxon>
        <taxon>Bacillati</taxon>
        <taxon>Actinomycetota</taxon>
        <taxon>Actinomycetes</taxon>
        <taxon>Glycomycetales</taxon>
        <taxon>Glycomycetaceae</taxon>
        <taxon>Stackebrandtia</taxon>
    </lineage>
</organism>
<gene>
    <name evidence="1" type="ORF">LX16_2058</name>
</gene>
<dbReference type="AlphaFoldDB" id="A0A562VEL5"/>
<name>A0A562VEL5_9ACTN</name>
<keyword evidence="2" id="KW-1185">Reference proteome</keyword>
<sequence>MYKVNAFADRLLSRLVAGTTARAGESCEYAGWWQYDRDGMECWKRWIQQRTDCTLIKYPYRRC</sequence>
<reference evidence="1 2" key="1">
    <citation type="journal article" date="2013" name="Stand. Genomic Sci.">
        <title>Genomic Encyclopedia of Type Strains, Phase I: The one thousand microbial genomes (KMG-I) project.</title>
        <authorList>
            <person name="Kyrpides N.C."/>
            <person name="Woyke T."/>
            <person name="Eisen J.A."/>
            <person name="Garrity G."/>
            <person name="Lilburn T.G."/>
            <person name="Beck B.J."/>
            <person name="Whitman W.B."/>
            <person name="Hugenholtz P."/>
            <person name="Klenk H.P."/>
        </authorList>
    </citation>
    <scope>NUCLEOTIDE SEQUENCE [LARGE SCALE GENOMIC DNA]</scope>
    <source>
        <strain evidence="1 2">DSM 45044</strain>
    </source>
</reference>
<evidence type="ECO:0000313" key="1">
    <source>
        <dbReference type="EMBL" id="TWJ16329.1"/>
    </source>
</evidence>
<proteinExistence type="predicted"/>
<dbReference type="RefSeq" id="WP_147136575.1">
    <property type="nucleotide sequence ID" value="NZ_BAABIJ010000001.1"/>
</dbReference>
<comment type="caution">
    <text evidence="1">The sequence shown here is derived from an EMBL/GenBank/DDBJ whole genome shotgun (WGS) entry which is preliminary data.</text>
</comment>
<dbReference type="Proteomes" id="UP000321617">
    <property type="component" value="Unassembled WGS sequence"/>
</dbReference>